<gene>
    <name evidence="2" type="ORF">CgunFtcFv8_018982</name>
</gene>
<name>A0AAN8DIE2_CHAGU</name>
<dbReference type="Proteomes" id="UP001331515">
    <property type="component" value="Unassembled WGS sequence"/>
</dbReference>
<sequence length="109" mass="12313">MDRPEAKRDNPRFKRPVCLLGHGRNQTDPSCASIKRVPRERIHRHRHDEPIPTDFLASFQTASDIGMRVGFGAALQPGEGCVQEAPFPRPRCSRGKGAFKEHPHFCKDV</sequence>
<evidence type="ECO:0000313" key="2">
    <source>
        <dbReference type="EMBL" id="KAK5921633.1"/>
    </source>
</evidence>
<evidence type="ECO:0000256" key="1">
    <source>
        <dbReference type="SAM" id="MobiDB-lite"/>
    </source>
</evidence>
<comment type="caution">
    <text evidence="2">The sequence shown here is derived from an EMBL/GenBank/DDBJ whole genome shotgun (WGS) entry which is preliminary data.</text>
</comment>
<keyword evidence="3" id="KW-1185">Reference proteome</keyword>
<evidence type="ECO:0000313" key="3">
    <source>
        <dbReference type="Proteomes" id="UP001331515"/>
    </source>
</evidence>
<reference evidence="2 3" key="1">
    <citation type="journal article" date="2023" name="Mol. Biol. Evol.">
        <title>Genomics of Secondarily Temperate Adaptation in the Only Non-Antarctic Icefish.</title>
        <authorList>
            <person name="Rivera-Colon A.G."/>
            <person name="Rayamajhi N."/>
            <person name="Minhas B.F."/>
            <person name="Madrigal G."/>
            <person name="Bilyk K.T."/>
            <person name="Yoon V."/>
            <person name="Hune M."/>
            <person name="Gregory S."/>
            <person name="Cheng C.H.C."/>
            <person name="Catchen J.M."/>
        </authorList>
    </citation>
    <scope>NUCLEOTIDE SEQUENCE [LARGE SCALE GENOMIC DNA]</scope>
    <source>
        <tissue evidence="2">White muscle</tissue>
    </source>
</reference>
<feature type="region of interest" description="Disordered" evidence="1">
    <location>
        <begin position="1"/>
        <end position="31"/>
    </location>
</feature>
<feature type="compositionally biased region" description="Basic and acidic residues" evidence="1">
    <location>
        <begin position="1"/>
        <end position="12"/>
    </location>
</feature>
<proteinExistence type="predicted"/>
<protein>
    <submittedName>
        <fullName evidence="2">Uncharacterized protein</fullName>
    </submittedName>
</protein>
<organism evidence="2 3">
    <name type="scientific">Champsocephalus gunnari</name>
    <name type="common">Mackerel icefish</name>
    <dbReference type="NCBI Taxonomy" id="52237"/>
    <lineage>
        <taxon>Eukaryota</taxon>
        <taxon>Metazoa</taxon>
        <taxon>Chordata</taxon>
        <taxon>Craniata</taxon>
        <taxon>Vertebrata</taxon>
        <taxon>Euteleostomi</taxon>
        <taxon>Actinopterygii</taxon>
        <taxon>Neopterygii</taxon>
        <taxon>Teleostei</taxon>
        <taxon>Neoteleostei</taxon>
        <taxon>Acanthomorphata</taxon>
        <taxon>Eupercaria</taxon>
        <taxon>Perciformes</taxon>
        <taxon>Notothenioidei</taxon>
        <taxon>Channichthyidae</taxon>
        <taxon>Champsocephalus</taxon>
    </lineage>
</organism>
<dbReference type="AlphaFoldDB" id="A0AAN8DIE2"/>
<dbReference type="EMBL" id="JAURVH010001522">
    <property type="protein sequence ID" value="KAK5921633.1"/>
    <property type="molecule type" value="Genomic_DNA"/>
</dbReference>
<accession>A0AAN8DIE2</accession>